<sequence length="419" mass="47638">MAGDKLEILNLGPKLKFIGEFIPHLYSFSIGIFFSLGSRDENRGKEGKTHFLEHMLFKGTRKRSAQELFKKIESLGGTFDAYTTKENTILVTRFLKEYQDDVVDIILEMMNEATLPEDEFEKEKAVILEEIKSSREDPEDRVFDLLFEVAFKPHPIANPIVGFSESVISLTRDEILGHFQSFISQPITVAVAGNYHQDSLIDKIGRIRGNDLERVSRIKPTFNAKKVAIEGRRDISQVYVALGTLSFPFPDERRYPINVISSALGGGMSSRLFLRLREREGLVYNIQTFNELFSDIGLMGIFFIADQKNLYRCLEVIKEELLKLKGSGFTDEEIQIHRSLIKGNFLIGLENTSNRMLRLGRSLSQLGKVPEIAEVIEKIDGVDHESISELLPKLCSPDRYTIAVVGEAEEDEVRGFFER</sequence>
<comment type="caution">
    <text evidence="5">The sequence shown here is derived from an EMBL/GenBank/DDBJ whole genome shotgun (WGS) entry which is preliminary data.</text>
</comment>
<evidence type="ECO:0000259" key="4">
    <source>
        <dbReference type="Pfam" id="PF05193"/>
    </source>
</evidence>
<evidence type="ECO:0000259" key="3">
    <source>
        <dbReference type="Pfam" id="PF00675"/>
    </source>
</evidence>
<accession>A0A660SIQ8</accession>
<feature type="domain" description="Peptidase M16 C-terminal" evidence="4">
    <location>
        <begin position="169"/>
        <end position="338"/>
    </location>
</feature>
<feature type="domain" description="Peptidase M16 N-terminal" evidence="3">
    <location>
        <begin position="29"/>
        <end position="161"/>
    </location>
</feature>
<dbReference type="PANTHER" id="PTHR11851">
    <property type="entry name" value="METALLOPROTEASE"/>
    <property type="match status" value="1"/>
</dbReference>
<dbReference type="AlphaFoldDB" id="A0A660SIQ8"/>
<gene>
    <name evidence="5" type="ORF">DRP53_04320</name>
</gene>
<dbReference type="InterPro" id="IPR011249">
    <property type="entry name" value="Metalloenz_LuxS/M16"/>
</dbReference>
<evidence type="ECO:0000256" key="2">
    <source>
        <dbReference type="RuleBase" id="RU004447"/>
    </source>
</evidence>
<evidence type="ECO:0000313" key="5">
    <source>
        <dbReference type="EMBL" id="RKX70627.1"/>
    </source>
</evidence>
<dbReference type="Gene3D" id="3.30.830.10">
    <property type="entry name" value="Metalloenzyme, LuxS/M16 peptidase-like"/>
    <property type="match status" value="2"/>
</dbReference>
<protein>
    <recommendedName>
        <fullName evidence="7">Insulinase family protein</fullName>
    </recommendedName>
</protein>
<dbReference type="SUPFAM" id="SSF63411">
    <property type="entry name" value="LuxS/MPP-like metallohydrolase"/>
    <property type="match status" value="2"/>
</dbReference>
<name>A0A660SIQ8_UNCW3</name>
<dbReference type="Pfam" id="PF05193">
    <property type="entry name" value="Peptidase_M16_C"/>
    <property type="match status" value="1"/>
</dbReference>
<dbReference type="InterPro" id="IPR007863">
    <property type="entry name" value="Peptidase_M16_C"/>
</dbReference>
<dbReference type="PANTHER" id="PTHR11851:SF49">
    <property type="entry name" value="MITOCHONDRIAL-PROCESSING PEPTIDASE SUBUNIT ALPHA"/>
    <property type="match status" value="1"/>
</dbReference>
<dbReference type="GO" id="GO:0004222">
    <property type="term" value="F:metalloendopeptidase activity"/>
    <property type="evidence" value="ECO:0007669"/>
    <property type="project" value="InterPro"/>
</dbReference>
<dbReference type="EMBL" id="QNBE01000032">
    <property type="protein sequence ID" value="RKX70627.1"/>
    <property type="molecule type" value="Genomic_DNA"/>
</dbReference>
<comment type="similarity">
    <text evidence="1 2">Belongs to the peptidase M16 family.</text>
</comment>
<organism evidence="5 6">
    <name type="scientific">candidate division WOR-3 bacterium</name>
    <dbReference type="NCBI Taxonomy" id="2052148"/>
    <lineage>
        <taxon>Bacteria</taxon>
        <taxon>Bacteria division WOR-3</taxon>
    </lineage>
</organism>
<dbReference type="GO" id="GO:0006508">
    <property type="term" value="P:proteolysis"/>
    <property type="evidence" value="ECO:0007669"/>
    <property type="project" value="InterPro"/>
</dbReference>
<evidence type="ECO:0000313" key="6">
    <source>
        <dbReference type="Proteomes" id="UP000268469"/>
    </source>
</evidence>
<reference evidence="5 6" key="1">
    <citation type="submission" date="2018-06" db="EMBL/GenBank/DDBJ databases">
        <title>Extensive metabolic versatility and redundancy in microbially diverse, dynamic hydrothermal sediments.</title>
        <authorList>
            <person name="Dombrowski N."/>
            <person name="Teske A."/>
            <person name="Baker B.J."/>
        </authorList>
    </citation>
    <scope>NUCLEOTIDE SEQUENCE [LARGE SCALE GENOMIC DNA]</scope>
    <source>
        <strain evidence="5">B36_G15</strain>
    </source>
</reference>
<dbReference type="PROSITE" id="PS00143">
    <property type="entry name" value="INSULINASE"/>
    <property type="match status" value="1"/>
</dbReference>
<dbReference type="InterPro" id="IPR001431">
    <property type="entry name" value="Pept_M16_Zn_BS"/>
</dbReference>
<dbReference type="Pfam" id="PF00675">
    <property type="entry name" value="Peptidase_M16"/>
    <property type="match status" value="1"/>
</dbReference>
<dbReference type="Proteomes" id="UP000268469">
    <property type="component" value="Unassembled WGS sequence"/>
</dbReference>
<dbReference type="GO" id="GO:0046872">
    <property type="term" value="F:metal ion binding"/>
    <property type="evidence" value="ECO:0007669"/>
    <property type="project" value="InterPro"/>
</dbReference>
<evidence type="ECO:0008006" key="7">
    <source>
        <dbReference type="Google" id="ProtNLM"/>
    </source>
</evidence>
<dbReference type="InterPro" id="IPR050361">
    <property type="entry name" value="MPP/UQCRC_Complex"/>
</dbReference>
<evidence type="ECO:0000256" key="1">
    <source>
        <dbReference type="ARBA" id="ARBA00007261"/>
    </source>
</evidence>
<proteinExistence type="inferred from homology"/>
<dbReference type="InterPro" id="IPR011765">
    <property type="entry name" value="Pept_M16_N"/>
</dbReference>